<keyword evidence="1" id="KW-0812">Transmembrane</keyword>
<comment type="caution">
    <text evidence="3">The sequence shown here is derived from an EMBL/GenBank/DDBJ whole genome shotgun (WGS) entry which is preliminary data.</text>
</comment>
<feature type="domain" description="DUF4395" evidence="2">
    <location>
        <begin position="4"/>
        <end position="131"/>
    </location>
</feature>
<protein>
    <submittedName>
        <fullName evidence="3">DUF4395 domain-containing protein</fullName>
    </submittedName>
</protein>
<keyword evidence="1" id="KW-1133">Transmembrane helix</keyword>
<sequence length="146" mass="15302">MMLDPRGPRFAAGLTALVVIVVMITGSGWLALAQALVFGLTAIDPRRGPYAWLFRAVVAPRLGRPAELEPVAPVRFTQVVGFVFLVGCAAGYLAGLPVLGLVMASLALAAAFLNAAFGLCLGCEAYLLFRRLTGRAIPARVPNPAP</sequence>
<name>A0ABS0H247_9ACTN</name>
<accession>A0ABS0H247</accession>
<feature type="transmembrane region" description="Helical" evidence="1">
    <location>
        <begin position="101"/>
        <end position="129"/>
    </location>
</feature>
<evidence type="ECO:0000313" key="3">
    <source>
        <dbReference type="EMBL" id="MBF9132530.1"/>
    </source>
</evidence>
<evidence type="ECO:0000256" key="1">
    <source>
        <dbReference type="SAM" id="Phobius"/>
    </source>
</evidence>
<keyword evidence="1" id="KW-0472">Membrane</keyword>
<dbReference type="Pfam" id="PF14340">
    <property type="entry name" value="DUF4395"/>
    <property type="match status" value="1"/>
</dbReference>
<dbReference type="EMBL" id="JADPUN010000238">
    <property type="protein sequence ID" value="MBF9132530.1"/>
    <property type="molecule type" value="Genomic_DNA"/>
</dbReference>
<keyword evidence="4" id="KW-1185">Reference proteome</keyword>
<gene>
    <name evidence="3" type="ORF">I0C86_26780</name>
</gene>
<dbReference type="InterPro" id="IPR025508">
    <property type="entry name" value="DUF4395"/>
</dbReference>
<feature type="transmembrane region" description="Helical" evidence="1">
    <location>
        <begin position="76"/>
        <end position="95"/>
    </location>
</feature>
<reference evidence="3 4" key="1">
    <citation type="submission" date="2020-11" db="EMBL/GenBank/DDBJ databases">
        <title>A novel isolate from a Black sea contaminated sediment with potential to produce alkanes: Plantactinospora alkalitolerans sp. nov.</title>
        <authorList>
            <person name="Carro L."/>
            <person name="Veyisoglu A."/>
            <person name="Guven K."/>
            <person name="Schumann P."/>
            <person name="Klenk H.-P."/>
            <person name="Sahin N."/>
        </authorList>
    </citation>
    <scope>NUCLEOTIDE SEQUENCE [LARGE SCALE GENOMIC DNA]</scope>
    <source>
        <strain evidence="3 4">S1510</strain>
    </source>
</reference>
<evidence type="ECO:0000259" key="2">
    <source>
        <dbReference type="Pfam" id="PF14340"/>
    </source>
</evidence>
<proteinExistence type="predicted"/>
<dbReference type="Proteomes" id="UP000638560">
    <property type="component" value="Unassembled WGS sequence"/>
</dbReference>
<evidence type="ECO:0000313" key="4">
    <source>
        <dbReference type="Proteomes" id="UP000638560"/>
    </source>
</evidence>
<organism evidence="3 4">
    <name type="scientific">Plantactinospora alkalitolerans</name>
    <dbReference type="NCBI Taxonomy" id="2789879"/>
    <lineage>
        <taxon>Bacteria</taxon>
        <taxon>Bacillati</taxon>
        <taxon>Actinomycetota</taxon>
        <taxon>Actinomycetes</taxon>
        <taxon>Micromonosporales</taxon>
        <taxon>Micromonosporaceae</taxon>
        <taxon>Plantactinospora</taxon>
    </lineage>
</organism>
<dbReference type="RefSeq" id="WP_196204055.1">
    <property type="nucleotide sequence ID" value="NZ_JADPUN010000238.1"/>
</dbReference>